<dbReference type="Proteomes" id="UP000250671">
    <property type="component" value="Unassembled WGS sequence"/>
</dbReference>
<dbReference type="RefSeq" id="WP_001543774.1">
    <property type="nucleotide sequence ID" value="NZ_CP053721.1"/>
</dbReference>
<dbReference type="InterPro" id="IPR011010">
    <property type="entry name" value="DNA_brk_join_enz"/>
</dbReference>
<sequence>MYSLKQLVISGRKRRWILMDLETSLPLLYPLRYHIDHLAFRSLSTQSASLQSVKFFYEFWRQKYGVSFCYSFYSSDHNPDIAVGEMPAFWMYLENGHNVQSNVLSLTRVTKANSLTHTVRVRAVIHFISFLINTYISPAYRDDSPKALSLLASRLHTRLQLCRENYRTLTSNKFSQHSHSSQGFQSLSGAMVLSLYGIITPSSAQKHNPLNPFPSGHLQFRNFLIIRLLLNYGLRTGELLLLECSSIKPNLKGDKFSLIVTTVDEAYEPRKNAPSLKNAWANRVLELDKQDYIFLSIYIAKLRPKTDKHDFIFTSSQQSAKPLSYTSVHSIFSKIDQVFTNQYPEYKSPLYSDSLQRLTPHTTRHTWAFLTLQKIWHLKYLKSQQNKTHFIAEVPSLSGIMEEAKDELRLMGGWSPTSQMPDLYAKRFLSEQANAANVQRIIQDNAALHNTLDTIMDRYNDDII</sequence>
<dbReference type="AlphaFoldDB" id="A0A2X5ZD59"/>
<dbReference type="InterPro" id="IPR013762">
    <property type="entry name" value="Integrase-like_cat_sf"/>
</dbReference>
<dbReference type="GO" id="GO:0003677">
    <property type="term" value="F:DNA binding"/>
    <property type="evidence" value="ECO:0007669"/>
    <property type="project" value="InterPro"/>
</dbReference>
<organism evidence="1 2">
    <name type="scientific">Escherichia coli</name>
    <dbReference type="NCBI Taxonomy" id="562"/>
    <lineage>
        <taxon>Bacteria</taxon>
        <taxon>Pseudomonadati</taxon>
        <taxon>Pseudomonadota</taxon>
        <taxon>Gammaproteobacteria</taxon>
        <taxon>Enterobacterales</taxon>
        <taxon>Enterobacteriaceae</taxon>
        <taxon>Escherichia</taxon>
    </lineage>
</organism>
<dbReference type="EMBL" id="UCZA01000033">
    <property type="protein sequence ID" value="SQP86860.1"/>
    <property type="molecule type" value="Genomic_DNA"/>
</dbReference>
<dbReference type="Pfam" id="PF00589">
    <property type="entry name" value="Phage_integrase"/>
    <property type="match status" value="1"/>
</dbReference>
<accession>A0A2X5ZD59</accession>
<dbReference type="GO" id="GO:0015074">
    <property type="term" value="P:DNA integration"/>
    <property type="evidence" value="ECO:0007669"/>
    <property type="project" value="InterPro"/>
</dbReference>
<evidence type="ECO:0000313" key="1">
    <source>
        <dbReference type="EMBL" id="SQP86860.1"/>
    </source>
</evidence>
<name>A0A2X5ZD59_ECOLX</name>
<dbReference type="InterPro" id="IPR002104">
    <property type="entry name" value="Integrase_catalytic"/>
</dbReference>
<evidence type="ECO:0000313" key="2">
    <source>
        <dbReference type="Proteomes" id="UP000250671"/>
    </source>
</evidence>
<dbReference type="CDD" id="cd00397">
    <property type="entry name" value="DNA_BRE_C"/>
    <property type="match status" value="1"/>
</dbReference>
<proteinExistence type="predicted"/>
<protein>
    <submittedName>
        <fullName evidence="1">Phage integrase</fullName>
    </submittedName>
</protein>
<reference evidence="1 2" key="1">
    <citation type="submission" date="2018-06" db="EMBL/GenBank/DDBJ databases">
        <authorList>
            <consortium name="Pathogen Informatics"/>
            <person name="Doyle S."/>
        </authorList>
    </citation>
    <scope>NUCLEOTIDE SEQUENCE [LARGE SCALE GENOMIC DNA]</scope>
    <source>
        <strain evidence="1 2">VREC0535</strain>
    </source>
</reference>
<gene>
    <name evidence="1" type="ORF">SAMEA3752557_04513</name>
</gene>
<dbReference type="Gene3D" id="1.10.443.10">
    <property type="entry name" value="Intergrase catalytic core"/>
    <property type="match status" value="1"/>
</dbReference>
<dbReference type="SUPFAM" id="SSF56349">
    <property type="entry name" value="DNA breaking-rejoining enzymes"/>
    <property type="match status" value="1"/>
</dbReference>
<dbReference type="GO" id="GO:0006310">
    <property type="term" value="P:DNA recombination"/>
    <property type="evidence" value="ECO:0007669"/>
    <property type="project" value="InterPro"/>
</dbReference>